<evidence type="ECO:0000313" key="4">
    <source>
        <dbReference type="Proteomes" id="UP000249324"/>
    </source>
</evidence>
<dbReference type="EMBL" id="QGUI02000070">
    <property type="protein sequence ID" value="MFO7192069.1"/>
    <property type="molecule type" value="Genomic_DNA"/>
</dbReference>
<reference evidence="3 4" key="1">
    <citation type="journal article" date="2021" name="BMC Genomics">
        <title>Genome-resolved metagenome and metatranscriptome analyses of thermophilic composting reveal key bacterial players and their metabolic interactions.</title>
        <authorList>
            <person name="Braga L.P.P."/>
            <person name="Pereira R.V."/>
            <person name="Martins L.F."/>
            <person name="Moura L.M.S."/>
            <person name="Sanchez F.B."/>
            <person name="Patane J.S.L."/>
            <person name="da Silva A.M."/>
            <person name="Setubal J.C."/>
        </authorList>
    </citation>
    <scope>NUCLEOTIDE SEQUENCE [LARGE SCALE GENOMIC DNA]</scope>
    <source>
        <strain evidence="3">ZC4RG45</strain>
    </source>
</reference>
<organism evidence="3 4">
    <name type="scientific">Thermocrispum agreste</name>
    <dbReference type="NCBI Taxonomy" id="37925"/>
    <lineage>
        <taxon>Bacteria</taxon>
        <taxon>Bacillati</taxon>
        <taxon>Actinomycetota</taxon>
        <taxon>Actinomycetes</taxon>
        <taxon>Pseudonocardiales</taxon>
        <taxon>Pseudonocardiaceae</taxon>
        <taxon>Thermocrispum</taxon>
    </lineage>
</organism>
<comment type="caution">
    <text evidence="3">The sequence shown here is derived from an EMBL/GenBank/DDBJ whole genome shotgun (WGS) entry which is preliminary data.</text>
</comment>
<accession>A0ABD6FGP2</accession>
<dbReference type="Proteomes" id="UP000249324">
    <property type="component" value="Unassembled WGS sequence"/>
</dbReference>
<feature type="compositionally biased region" description="Basic and acidic residues" evidence="1">
    <location>
        <begin position="9"/>
        <end position="18"/>
    </location>
</feature>
<evidence type="ECO:0000259" key="2">
    <source>
        <dbReference type="Pfam" id="PF04149"/>
    </source>
</evidence>
<sequence length="88" mass="9877">MGPDPSRSAVEEAVDRTDAGGSGRMEQQSLRWRKSTKSNTHGACVEVAFEGDRVYVRDSKDRQGPVLRFTQKEWDAFLDGARKGEFDL</sequence>
<dbReference type="InterPro" id="IPR007278">
    <property type="entry name" value="DUF397"/>
</dbReference>
<dbReference type="Pfam" id="PF04149">
    <property type="entry name" value="DUF397"/>
    <property type="match status" value="1"/>
</dbReference>
<feature type="region of interest" description="Disordered" evidence="1">
    <location>
        <begin position="1"/>
        <end position="40"/>
    </location>
</feature>
<name>A0ABD6FGP2_9PSEU</name>
<evidence type="ECO:0000313" key="3">
    <source>
        <dbReference type="EMBL" id="MFO7192069.1"/>
    </source>
</evidence>
<proteinExistence type="predicted"/>
<feature type="domain" description="DUF397" evidence="2">
    <location>
        <begin position="30"/>
        <end position="82"/>
    </location>
</feature>
<dbReference type="AlphaFoldDB" id="A0ABD6FGP2"/>
<gene>
    <name evidence="3" type="ORF">DIU77_007490</name>
</gene>
<protein>
    <submittedName>
        <fullName evidence="3">DUF397 domain-containing protein</fullName>
    </submittedName>
</protein>
<evidence type="ECO:0000256" key="1">
    <source>
        <dbReference type="SAM" id="MobiDB-lite"/>
    </source>
</evidence>